<name>A0AAD5V6N1_9APHY</name>
<gene>
    <name evidence="2" type="ORF">NLI96_g3487</name>
</gene>
<dbReference type="AlphaFoldDB" id="A0AAD5V6N1"/>
<protein>
    <submittedName>
        <fullName evidence="2">Uncharacterized protein</fullName>
    </submittedName>
</protein>
<dbReference type="Proteomes" id="UP001212997">
    <property type="component" value="Unassembled WGS sequence"/>
</dbReference>
<evidence type="ECO:0000313" key="2">
    <source>
        <dbReference type="EMBL" id="KAJ3487507.1"/>
    </source>
</evidence>
<reference evidence="2" key="1">
    <citation type="submission" date="2022-07" db="EMBL/GenBank/DDBJ databases">
        <title>Genome Sequence of Physisporinus lineatus.</title>
        <authorList>
            <person name="Buettner E."/>
        </authorList>
    </citation>
    <scope>NUCLEOTIDE SEQUENCE</scope>
    <source>
        <strain evidence="2">VT162</strain>
    </source>
</reference>
<organism evidence="2 3">
    <name type="scientific">Meripilus lineatus</name>
    <dbReference type="NCBI Taxonomy" id="2056292"/>
    <lineage>
        <taxon>Eukaryota</taxon>
        <taxon>Fungi</taxon>
        <taxon>Dikarya</taxon>
        <taxon>Basidiomycota</taxon>
        <taxon>Agaricomycotina</taxon>
        <taxon>Agaricomycetes</taxon>
        <taxon>Polyporales</taxon>
        <taxon>Meripilaceae</taxon>
        <taxon>Meripilus</taxon>
    </lineage>
</organism>
<evidence type="ECO:0000256" key="1">
    <source>
        <dbReference type="SAM" id="MobiDB-lite"/>
    </source>
</evidence>
<evidence type="ECO:0000313" key="3">
    <source>
        <dbReference type="Proteomes" id="UP001212997"/>
    </source>
</evidence>
<feature type="compositionally biased region" description="Basic and acidic residues" evidence="1">
    <location>
        <begin position="164"/>
        <end position="176"/>
    </location>
</feature>
<proteinExistence type="predicted"/>
<feature type="region of interest" description="Disordered" evidence="1">
    <location>
        <begin position="164"/>
        <end position="185"/>
    </location>
</feature>
<sequence length="185" mass="20694">MNNGVPMFISPADDTIRGRRLSLQEEHAVLTRQPPKGESNSNLLDNEVPLAIGMKAMVTFNVDTEADLTNGARGTIVEIVLDPVDEGAHTKQGIYTEGDRQFGGRSHTGGARTENVLHNLQRPLNIKAEERDSQEARGRQSIRLLRDFDERNLYKPIEDALQEENARLKRQDEETAQRYGETGEG</sequence>
<accession>A0AAD5V6N1</accession>
<comment type="caution">
    <text evidence="2">The sequence shown here is derived from an EMBL/GenBank/DDBJ whole genome shotgun (WGS) entry which is preliminary data.</text>
</comment>
<dbReference type="EMBL" id="JANAWD010000090">
    <property type="protein sequence ID" value="KAJ3487507.1"/>
    <property type="molecule type" value="Genomic_DNA"/>
</dbReference>
<keyword evidence="3" id="KW-1185">Reference proteome</keyword>